<keyword evidence="9" id="KW-1185">Reference proteome</keyword>
<keyword evidence="4 5" id="KW-0833">Ubl conjugation pathway</keyword>
<evidence type="ECO:0000256" key="4">
    <source>
        <dbReference type="ARBA" id="ARBA00022786"/>
    </source>
</evidence>
<dbReference type="Gene3D" id="3.30.2160.10">
    <property type="entry name" value="Hect, E3 ligase catalytic domain"/>
    <property type="match status" value="1"/>
</dbReference>
<name>A0A1E4TY82_PACTA</name>
<keyword evidence="3" id="KW-0808">Transferase</keyword>
<dbReference type="STRING" id="669874.A0A1E4TY82"/>
<feature type="compositionally biased region" description="Polar residues" evidence="6">
    <location>
        <begin position="1"/>
        <end position="19"/>
    </location>
</feature>
<dbReference type="Gene3D" id="3.90.1750.10">
    <property type="entry name" value="Hect, E3 ligase catalytic domains"/>
    <property type="match status" value="1"/>
</dbReference>
<dbReference type="OrthoDB" id="8068875at2759"/>
<evidence type="ECO:0000259" key="7">
    <source>
        <dbReference type="PROSITE" id="PS50237"/>
    </source>
</evidence>
<dbReference type="InterPro" id="IPR044611">
    <property type="entry name" value="E3A/B/C-like"/>
</dbReference>
<dbReference type="PROSITE" id="PS50237">
    <property type="entry name" value="HECT"/>
    <property type="match status" value="1"/>
</dbReference>
<dbReference type="Pfam" id="PF00632">
    <property type="entry name" value="HECT"/>
    <property type="match status" value="1"/>
</dbReference>
<dbReference type="GO" id="GO:0000209">
    <property type="term" value="P:protein polyubiquitination"/>
    <property type="evidence" value="ECO:0007669"/>
    <property type="project" value="InterPro"/>
</dbReference>
<evidence type="ECO:0000313" key="8">
    <source>
        <dbReference type="EMBL" id="ODV96705.1"/>
    </source>
</evidence>
<dbReference type="Gene3D" id="3.30.2410.10">
    <property type="entry name" value="Hect, E3 ligase catalytic domain"/>
    <property type="match status" value="1"/>
</dbReference>
<feature type="active site" description="Glycyl thioester intermediate" evidence="5">
    <location>
        <position position="929"/>
    </location>
</feature>
<dbReference type="Proteomes" id="UP000094236">
    <property type="component" value="Unassembled WGS sequence"/>
</dbReference>
<gene>
    <name evidence="8" type="ORF">PACTADRAFT_48527</name>
</gene>
<dbReference type="EMBL" id="KV454012">
    <property type="protein sequence ID" value="ODV96705.1"/>
    <property type="molecule type" value="Genomic_DNA"/>
</dbReference>
<feature type="compositionally biased region" description="Basic residues" evidence="6">
    <location>
        <begin position="26"/>
        <end position="36"/>
    </location>
</feature>
<protein>
    <recommendedName>
        <fullName evidence="2">HECT-type E3 ubiquitin transferase</fullName>
        <ecNumber evidence="2">2.3.2.26</ecNumber>
    </recommendedName>
</protein>
<dbReference type="PANTHER" id="PTHR45700">
    <property type="entry name" value="UBIQUITIN-PROTEIN LIGASE E3C"/>
    <property type="match status" value="1"/>
</dbReference>
<dbReference type="AlphaFoldDB" id="A0A1E4TY82"/>
<evidence type="ECO:0000256" key="1">
    <source>
        <dbReference type="ARBA" id="ARBA00000885"/>
    </source>
</evidence>
<dbReference type="GO" id="GO:0031499">
    <property type="term" value="C:TRAMP complex"/>
    <property type="evidence" value="ECO:0007669"/>
    <property type="project" value="EnsemblFungi"/>
</dbReference>
<evidence type="ECO:0000256" key="6">
    <source>
        <dbReference type="SAM" id="MobiDB-lite"/>
    </source>
</evidence>
<dbReference type="EC" id="2.3.2.26" evidence="2"/>
<accession>A0A1E4TY82</accession>
<dbReference type="CDD" id="cd00078">
    <property type="entry name" value="HECTc"/>
    <property type="match status" value="1"/>
</dbReference>
<proteinExistence type="predicted"/>
<dbReference type="InterPro" id="IPR000569">
    <property type="entry name" value="HECT_dom"/>
</dbReference>
<feature type="compositionally biased region" description="Basic residues" evidence="6">
    <location>
        <begin position="96"/>
        <end position="111"/>
    </location>
</feature>
<evidence type="ECO:0000256" key="3">
    <source>
        <dbReference type="ARBA" id="ARBA00022679"/>
    </source>
</evidence>
<feature type="compositionally biased region" description="Low complexity" evidence="6">
    <location>
        <begin position="73"/>
        <end position="95"/>
    </location>
</feature>
<dbReference type="SUPFAM" id="SSF56204">
    <property type="entry name" value="Hect, E3 ligase catalytic domain"/>
    <property type="match status" value="1"/>
</dbReference>
<reference evidence="9" key="1">
    <citation type="submission" date="2016-05" db="EMBL/GenBank/DDBJ databases">
        <title>Comparative genomics of biotechnologically important yeasts.</title>
        <authorList>
            <consortium name="DOE Joint Genome Institute"/>
            <person name="Riley R."/>
            <person name="Haridas S."/>
            <person name="Wolfe K.H."/>
            <person name="Lopes M.R."/>
            <person name="Hittinger C.T."/>
            <person name="Goker M."/>
            <person name="Salamov A."/>
            <person name="Wisecaver J."/>
            <person name="Long T.M."/>
            <person name="Aerts A.L."/>
            <person name="Barry K."/>
            <person name="Choi C."/>
            <person name="Clum A."/>
            <person name="Coughlan A.Y."/>
            <person name="Deshpande S."/>
            <person name="Douglass A.P."/>
            <person name="Hanson S.J."/>
            <person name="Klenk H.-P."/>
            <person name="Labutti K."/>
            <person name="Lapidus A."/>
            <person name="Lindquist E."/>
            <person name="Lipzen A."/>
            <person name="Meier-Kolthoff J.P."/>
            <person name="Ohm R.A."/>
            <person name="Otillar R.P."/>
            <person name="Pangilinan J."/>
            <person name="Peng Y."/>
            <person name="Rokas A."/>
            <person name="Rosa C.A."/>
            <person name="Scheuner C."/>
            <person name="Sibirny A.A."/>
            <person name="Slot J.C."/>
            <person name="Stielow J.B."/>
            <person name="Sun H."/>
            <person name="Kurtzman C.P."/>
            <person name="Blackwell M."/>
            <person name="Grigoriev I.V."/>
            <person name="Jeffries T.W."/>
        </authorList>
    </citation>
    <scope>NUCLEOTIDE SEQUENCE [LARGE SCALE GENOMIC DNA]</scope>
    <source>
        <strain evidence="9">NRRL Y-2460</strain>
    </source>
</reference>
<feature type="region of interest" description="Disordered" evidence="6">
    <location>
        <begin position="400"/>
        <end position="425"/>
    </location>
</feature>
<evidence type="ECO:0000256" key="2">
    <source>
        <dbReference type="ARBA" id="ARBA00012485"/>
    </source>
</evidence>
<dbReference type="SMART" id="SM00119">
    <property type="entry name" value="HECTc"/>
    <property type="match status" value="1"/>
</dbReference>
<evidence type="ECO:0000313" key="9">
    <source>
        <dbReference type="Proteomes" id="UP000094236"/>
    </source>
</evidence>
<evidence type="ECO:0000256" key="5">
    <source>
        <dbReference type="PROSITE-ProRule" id="PRU00104"/>
    </source>
</evidence>
<comment type="catalytic activity">
    <reaction evidence="1">
        <text>S-ubiquitinyl-[E2 ubiquitin-conjugating enzyme]-L-cysteine + [acceptor protein]-L-lysine = [E2 ubiquitin-conjugating enzyme]-L-cysteine + N(6)-ubiquitinyl-[acceptor protein]-L-lysine.</text>
        <dbReference type="EC" id="2.3.2.26"/>
    </reaction>
</comment>
<dbReference type="GO" id="GO:0061630">
    <property type="term" value="F:ubiquitin protein ligase activity"/>
    <property type="evidence" value="ECO:0007669"/>
    <property type="project" value="UniProtKB-EC"/>
</dbReference>
<dbReference type="InterPro" id="IPR035983">
    <property type="entry name" value="Hect_E3_ubiquitin_ligase"/>
</dbReference>
<feature type="region of interest" description="Disordered" evidence="6">
    <location>
        <begin position="1"/>
        <end position="117"/>
    </location>
</feature>
<organism evidence="8 9">
    <name type="scientific">Pachysolen tannophilus NRRL Y-2460</name>
    <dbReference type="NCBI Taxonomy" id="669874"/>
    <lineage>
        <taxon>Eukaryota</taxon>
        <taxon>Fungi</taxon>
        <taxon>Dikarya</taxon>
        <taxon>Ascomycota</taxon>
        <taxon>Saccharomycotina</taxon>
        <taxon>Pichiomycetes</taxon>
        <taxon>Pachysolenaceae</taxon>
        <taxon>Pachysolen</taxon>
    </lineage>
</organism>
<feature type="domain" description="HECT" evidence="7">
    <location>
        <begin position="626"/>
        <end position="961"/>
    </location>
</feature>
<sequence length="961" mass="109223">MTSHLDNSSSLLQPVNQHQLPVRKGSWFKKLTKKQSKMNEDTADEEEPRSLPALPPSIGSSRASVDISENVGSSPNTASASASASASTSTSTSTSSHHHHHHHHSHSHNHNHNHEKDGNHIVRSASVSESSSSSSRKGSVVYACRCCGTLITYPADISKVKCSMCSTVFIFKKSSNDSSISSSKNIEELSPSPLSYSALKYAIEECKKSLNPQATSHSIFKPLEEYLYRSFSSYDCLNYSFRNQKSETKLSYSSSGLDQVQLKKFYKLLLSLPSKRPFYALLCASNDLLLRPTKFSEPAETYWLLILLEIPTLRTSLLLKDNSYSQEIKSVSYEILKRVIGFLGYSDKKTKQYLCHWFSRLTPDEFTEKVNLINLYINFQLNRCISLELKNNPANNYNSSAHLTDADDNPGFKDDRPSSSQSGNSSYRLWNFSTINGKQKQNNEIKIKLYRYGNDWHLRTAGRFMAILFSSNIYYNTGKQKIPCSTFYNTLVDYVSIKQDFDAWQFNCGAYNKGLETNENGDASVQSVINYLHSASTTSIYGIGSPLSPTSTRMKPTFTFCQYPCLISLGAKISVLEYEAKRQMERKAEEAFISSISRKVPIDVNFKIRVRREHISNDSLRCIQQHPNDLRKSLRVEFINEPGIDAGGLKKEWFLLLSKELFNPDKGLFTYNETSCLGWFSISPIENDEMYYLVGVVLGLAIYNSTILDLQFPRAFYKKLLGNTNVGLDDFIELYPEAGKNLKKILHYHKNDDLKSLELYFEVTFRDIFGAIHTRELIPNGSKIQVTFENKIEYINKYLLFYLDEIIKTQADAFKRGFDQVIGGNALSLFTAEEIELILIGDDSKFGDKFLNVDILKVVSKYQGGLTENSKLVLWFWEYVETLNYKQQKKLLLFITGSDRLPATGIQSLNFKITLLNGSKSRFPVAHTCFNELCIYNYDLKQDFYNKLDFAVNESEGFGIK</sequence>